<keyword evidence="2" id="KW-1003">Cell membrane</keyword>
<keyword evidence="1" id="KW-0813">Transport</keyword>
<organism evidence="10 11">
    <name type="scientific">Nocardia seriolae</name>
    <dbReference type="NCBI Taxonomy" id="37332"/>
    <lineage>
        <taxon>Bacteria</taxon>
        <taxon>Bacillati</taxon>
        <taxon>Actinomycetota</taxon>
        <taxon>Actinomycetes</taxon>
        <taxon>Mycobacteriales</taxon>
        <taxon>Nocardiaceae</taxon>
        <taxon>Nocardia</taxon>
    </lineage>
</organism>
<evidence type="ECO:0000256" key="3">
    <source>
        <dbReference type="ARBA" id="ARBA00022692"/>
    </source>
</evidence>
<evidence type="ECO:0000259" key="9">
    <source>
        <dbReference type="Pfam" id="PF22599"/>
    </source>
</evidence>
<sequence length="278" mass="28241">MRLSKSAGRVMRAAVVGLVIVAGVAGCGGNNKAGTAVAFSARNPDGAIPSAATMDQARQVVEKRAEGLGLGQTTVKVDGEMMTITVAGDDGTAARMLAKTGRVSLRPVLSSKPFPGTGARSVPGRDARQSGDPAVQATAIAGIDCRQPDPLRGGDDATAPLVTCANTGDTVYLLGPAVVDGREIADAKGAMDTRTARYGVNVTFSDTGARQFGQFSAANIGKQFAFTVDSQVVSDPVIQSAITGNQSQIVGNFTKDAADNLAAALRFGALPAIFTAQG</sequence>
<dbReference type="AlphaFoldDB" id="A0ABC8AVH6"/>
<evidence type="ECO:0000313" key="11">
    <source>
        <dbReference type="Proteomes" id="UP000180166"/>
    </source>
</evidence>
<dbReference type="InterPro" id="IPR054384">
    <property type="entry name" value="SecDF_P1_head"/>
</dbReference>
<dbReference type="KEGG" id="nsr:NS506_03936"/>
<feature type="domain" description="SecDF P1 head subdomain" evidence="9">
    <location>
        <begin position="167"/>
        <end position="272"/>
    </location>
</feature>
<dbReference type="RefSeq" id="WP_158660801.1">
    <property type="nucleotide sequence ID" value="NZ_CP017839.1"/>
</dbReference>
<keyword evidence="4" id="KW-0653">Protein transport</keyword>
<evidence type="ECO:0000256" key="8">
    <source>
        <dbReference type="SAM" id="MobiDB-lite"/>
    </source>
</evidence>
<dbReference type="PROSITE" id="PS51257">
    <property type="entry name" value="PROKAR_LIPOPROTEIN"/>
    <property type="match status" value="1"/>
</dbReference>
<dbReference type="Gene3D" id="3.30.1360.200">
    <property type="match status" value="1"/>
</dbReference>
<name>A0ABC8AVH6_9NOCA</name>
<protein>
    <submittedName>
        <fullName evidence="10">Protein translocase subunit SecD</fullName>
    </submittedName>
</protein>
<dbReference type="GO" id="GO:0015031">
    <property type="term" value="P:protein transport"/>
    <property type="evidence" value="ECO:0007669"/>
    <property type="project" value="UniProtKB-KW"/>
</dbReference>
<dbReference type="InterPro" id="IPR022813">
    <property type="entry name" value="SecD/SecF_arch_bac"/>
</dbReference>
<evidence type="ECO:0000313" key="10">
    <source>
        <dbReference type="EMBL" id="APA97985.1"/>
    </source>
</evidence>
<dbReference type="PANTHER" id="PTHR30081">
    <property type="entry name" value="PROTEIN-EXPORT MEMBRANE PROTEIN SEC"/>
    <property type="match status" value="1"/>
</dbReference>
<dbReference type="Gene3D" id="3.30.70.3400">
    <property type="match status" value="1"/>
</dbReference>
<keyword evidence="7" id="KW-0472">Membrane</keyword>
<evidence type="ECO:0000256" key="7">
    <source>
        <dbReference type="ARBA" id="ARBA00023136"/>
    </source>
</evidence>
<evidence type="ECO:0000256" key="6">
    <source>
        <dbReference type="ARBA" id="ARBA00023010"/>
    </source>
</evidence>
<keyword evidence="6" id="KW-0811">Translocation</keyword>
<accession>A0ABC8AVH6</accession>
<dbReference type="EMBL" id="CP017839">
    <property type="protein sequence ID" value="APA97985.1"/>
    <property type="molecule type" value="Genomic_DNA"/>
</dbReference>
<evidence type="ECO:0000256" key="4">
    <source>
        <dbReference type="ARBA" id="ARBA00022927"/>
    </source>
</evidence>
<evidence type="ECO:0000256" key="2">
    <source>
        <dbReference type="ARBA" id="ARBA00022475"/>
    </source>
</evidence>
<dbReference type="PANTHER" id="PTHR30081:SF1">
    <property type="entry name" value="PROTEIN TRANSLOCASE SUBUNIT SECD"/>
    <property type="match status" value="1"/>
</dbReference>
<keyword evidence="3" id="KW-0812">Transmembrane</keyword>
<dbReference type="Proteomes" id="UP000180166">
    <property type="component" value="Chromosome"/>
</dbReference>
<keyword evidence="5" id="KW-1133">Transmembrane helix</keyword>
<evidence type="ECO:0000256" key="5">
    <source>
        <dbReference type="ARBA" id="ARBA00022989"/>
    </source>
</evidence>
<evidence type="ECO:0000256" key="1">
    <source>
        <dbReference type="ARBA" id="ARBA00022448"/>
    </source>
</evidence>
<gene>
    <name evidence="10" type="ORF">NS506_03936</name>
</gene>
<proteinExistence type="predicted"/>
<reference evidence="10 11" key="1">
    <citation type="submission" date="2016-10" db="EMBL/GenBank/DDBJ databases">
        <title>Genome sequence of Nocardia seriolae strain EM150506, isolated from Anguila japonica.</title>
        <authorList>
            <person name="Han H.-J."/>
        </authorList>
    </citation>
    <scope>NUCLEOTIDE SEQUENCE [LARGE SCALE GENOMIC DNA]</scope>
    <source>
        <strain evidence="10 11">EM150506</strain>
    </source>
</reference>
<feature type="region of interest" description="Disordered" evidence="8">
    <location>
        <begin position="108"/>
        <end position="131"/>
    </location>
</feature>
<dbReference type="Pfam" id="PF22599">
    <property type="entry name" value="SecDF_P1_head"/>
    <property type="match status" value="1"/>
</dbReference>